<dbReference type="PROSITE" id="PS00691">
    <property type="entry name" value="DNA_PHOTOLYASES_1_2"/>
    <property type="match status" value="1"/>
</dbReference>
<dbReference type="InterPro" id="IPR036155">
    <property type="entry name" value="Crypto/Photolyase_N_sf"/>
</dbReference>
<dbReference type="PROSITE" id="PS00394">
    <property type="entry name" value="DNA_PHOTOLYASES_1_1"/>
    <property type="match status" value="1"/>
</dbReference>
<feature type="domain" description="Photolyase/cryptochrome alpha/beta" evidence="15">
    <location>
        <begin position="5"/>
        <end position="128"/>
    </location>
</feature>
<comment type="cofactor">
    <cofactor evidence="12">
        <name>FAD</name>
        <dbReference type="ChEBI" id="CHEBI:57692"/>
    </cofactor>
    <text evidence="12">Binds 1 FAD per subunit.</text>
</comment>
<keyword evidence="5 12" id="KW-0285">Flavoprotein</keyword>
<dbReference type="InterPro" id="IPR006050">
    <property type="entry name" value="DNA_photolyase_N"/>
</dbReference>
<evidence type="ECO:0000259" key="15">
    <source>
        <dbReference type="PROSITE" id="PS51645"/>
    </source>
</evidence>
<organism evidence="16 17">
    <name type="scientific">Paraphotobacterium marinum</name>
    <dbReference type="NCBI Taxonomy" id="1755811"/>
    <lineage>
        <taxon>Bacteria</taxon>
        <taxon>Pseudomonadati</taxon>
        <taxon>Pseudomonadota</taxon>
        <taxon>Gammaproteobacteria</taxon>
        <taxon>Vibrionales</taxon>
        <taxon>Vibrionaceae</taxon>
        <taxon>Paraphotobacterium</taxon>
    </lineage>
</organism>
<dbReference type="KEGG" id="pmai:CF386_08445"/>
<dbReference type="GO" id="GO:0000719">
    <property type="term" value="P:photoreactive repair"/>
    <property type="evidence" value="ECO:0007669"/>
    <property type="project" value="UniProtKB-ARBA"/>
</dbReference>
<dbReference type="OrthoDB" id="9772484at2"/>
<dbReference type="PANTHER" id="PTHR11455">
    <property type="entry name" value="CRYPTOCHROME"/>
    <property type="match status" value="1"/>
</dbReference>
<dbReference type="EC" id="4.1.99.3" evidence="3"/>
<keyword evidence="6 12" id="KW-0274">FAD</keyword>
<dbReference type="SUPFAM" id="SSF48173">
    <property type="entry name" value="Cryptochrome/photolyase FAD-binding domain"/>
    <property type="match status" value="1"/>
</dbReference>
<dbReference type="Pfam" id="PF03441">
    <property type="entry name" value="FAD_binding_7"/>
    <property type="match status" value="1"/>
</dbReference>
<comment type="similarity">
    <text evidence="14">Belongs to the DNA photolyase family.</text>
</comment>
<evidence type="ECO:0000256" key="14">
    <source>
        <dbReference type="RuleBase" id="RU004182"/>
    </source>
</evidence>
<dbReference type="InterPro" id="IPR018394">
    <property type="entry name" value="DNA_photolyase_1_CS_C"/>
</dbReference>
<dbReference type="PRINTS" id="PR00147">
    <property type="entry name" value="DNAPHOTLYASE"/>
</dbReference>
<dbReference type="InterPro" id="IPR036134">
    <property type="entry name" value="Crypto/Photolyase_FAD-like_sf"/>
</dbReference>
<dbReference type="SUPFAM" id="SSF52425">
    <property type="entry name" value="Cryptochrome/photolyase, N-terminal domain"/>
    <property type="match status" value="1"/>
</dbReference>
<accession>A0A220VFH0</accession>
<feature type="binding site" evidence="12">
    <location>
        <position position="221"/>
    </location>
    <ligand>
        <name>FAD</name>
        <dbReference type="ChEBI" id="CHEBI:57692"/>
    </ligand>
</feature>
<dbReference type="GO" id="GO:0003904">
    <property type="term" value="F:deoxyribodipyrimidine photo-lyase activity"/>
    <property type="evidence" value="ECO:0007669"/>
    <property type="project" value="UniProtKB-EC"/>
</dbReference>
<evidence type="ECO:0000256" key="2">
    <source>
        <dbReference type="ARBA" id="ARBA00005862"/>
    </source>
</evidence>
<dbReference type="GO" id="GO:0005737">
    <property type="term" value="C:cytoplasm"/>
    <property type="evidence" value="ECO:0007669"/>
    <property type="project" value="TreeGrafter"/>
</dbReference>
<evidence type="ECO:0000256" key="8">
    <source>
        <dbReference type="ARBA" id="ARBA00031671"/>
    </source>
</evidence>
<name>A0A220VFH0_9GAMM</name>
<evidence type="ECO:0000313" key="17">
    <source>
        <dbReference type="Proteomes" id="UP000242175"/>
    </source>
</evidence>
<comment type="cofactor">
    <cofactor evidence="1">
        <name>(6R)-5,10-methylene-5,6,7,8-tetrahydrofolate</name>
        <dbReference type="ChEBI" id="CHEBI:15636"/>
    </cofactor>
</comment>
<evidence type="ECO:0000256" key="12">
    <source>
        <dbReference type="PIRSR" id="PIRSR602081-1"/>
    </source>
</evidence>
<feature type="site" description="Electron transfer via tryptophanyl radical" evidence="13">
    <location>
        <position position="353"/>
    </location>
</feature>
<evidence type="ECO:0000256" key="11">
    <source>
        <dbReference type="ARBA" id="ARBA00083107"/>
    </source>
</evidence>
<evidence type="ECO:0000256" key="1">
    <source>
        <dbReference type="ARBA" id="ARBA00001932"/>
    </source>
</evidence>
<dbReference type="PROSITE" id="PS51645">
    <property type="entry name" value="PHR_CRY_ALPHA_BETA"/>
    <property type="match status" value="1"/>
</dbReference>
<dbReference type="PANTHER" id="PTHR11455:SF18">
    <property type="entry name" value="SI:CH1073-390K14.1"/>
    <property type="match status" value="1"/>
</dbReference>
<evidence type="ECO:0000256" key="5">
    <source>
        <dbReference type="ARBA" id="ARBA00022630"/>
    </source>
</evidence>
<comment type="similarity">
    <text evidence="2">Belongs to the DNA photolyase class-1 family.</text>
</comment>
<dbReference type="GO" id="GO:0071949">
    <property type="term" value="F:FAD binding"/>
    <property type="evidence" value="ECO:0007669"/>
    <property type="project" value="TreeGrafter"/>
</dbReference>
<dbReference type="Proteomes" id="UP000242175">
    <property type="component" value="Chromosome small"/>
</dbReference>
<dbReference type="GO" id="GO:0003677">
    <property type="term" value="F:DNA binding"/>
    <property type="evidence" value="ECO:0007669"/>
    <property type="project" value="TreeGrafter"/>
</dbReference>
<evidence type="ECO:0000256" key="13">
    <source>
        <dbReference type="PIRSR" id="PIRSR602081-2"/>
    </source>
</evidence>
<evidence type="ECO:0000256" key="4">
    <source>
        <dbReference type="ARBA" id="ARBA00014046"/>
    </source>
</evidence>
<feature type="binding site" evidence="12">
    <location>
        <begin position="366"/>
        <end position="368"/>
    </location>
    <ligand>
        <name>FAD</name>
        <dbReference type="ChEBI" id="CHEBI:57692"/>
    </ligand>
</feature>
<dbReference type="InterPro" id="IPR002081">
    <property type="entry name" value="Cryptochrome/DNA_photolyase_1"/>
</dbReference>
<evidence type="ECO:0000256" key="3">
    <source>
        <dbReference type="ARBA" id="ARBA00013149"/>
    </source>
</evidence>
<dbReference type="GO" id="GO:0032922">
    <property type="term" value="P:circadian regulation of gene expression"/>
    <property type="evidence" value="ECO:0007669"/>
    <property type="project" value="TreeGrafter"/>
</dbReference>
<dbReference type="InterPro" id="IPR014729">
    <property type="entry name" value="Rossmann-like_a/b/a_fold"/>
</dbReference>
<comment type="catalytic activity">
    <reaction evidence="9">
        <text>cyclobutadipyrimidine (in DNA) = 2 pyrimidine residues (in DNA).</text>
        <dbReference type="EC" id="4.1.99.3"/>
    </reaction>
</comment>
<keyword evidence="7 14" id="KW-0157">Chromophore</keyword>
<dbReference type="GO" id="GO:0043153">
    <property type="term" value="P:entrainment of circadian clock by photoperiod"/>
    <property type="evidence" value="ECO:0007669"/>
    <property type="project" value="TreeGrafter"/>
</dbReference>
<dbReference type="InterPro" id="IPR005101">
    <property type="entry name" value="Cryptochr/Photolyase_FAD-bd"/>
</dbReference>
<dbReference type="EMBL" id="CP022356">
    <property type="protein sequence ID" value="ASK79089.1"/>
    <property type="molecule type" value="Genomic_DNA"/>
</dbReference>
<evidence type="ECO:0000256" key="7">
    <source>
        <dbReference type="ARBA" id="ARBA00022991"/>
    </source>
</evidence>
<protein>
    <recommendedName>
        <fullName evidence="4">Deoxyribodipyrimidine photo-lyase</fullName>
        <ecNumber evidence="3">4.1.99.3</ecNumber>
    </recommendedName>
    <alternativeName>
        <fullName evidence="8">DNA photolyase</fullName>
    </alternativeName>
    <alternativeName>
        <fullName evidence="11">Photoreactivating enzyme</fullName>
    </alternativeName>
</protein>
<gene>
    <name evidence="16" type="ORF">CF386_08445</name>
</gene>
<proteinExistence type="inferred from homology"/>
<feature type="binding site" evidence="12">
    <location>
        <position position="266"/>
    </location>
    <ligand>
        <name>FAD</name>
        <dbReference type="ChEBI" id="CHEBI:57692"/>
    </ligand>
</feature>
<comment type="function">
    <text evidence="10">Involved in repair of UV radiation-induced DNA damage. Catalyzes the light-dependent monomerization (300-600 nm) of cyclobutyl pyrimidine dimers (in cis-syn configuration), which are formed between adjacent bases on the same DNA strand upon exposure to ultraviolet radiation.</text>
</comment>
<dbReference type="Gene3D" id="1.10.579.10">
    <property type="entry name" value="DNA Cyclobutane Dipyrimidine Photolyase, subunit A, domain 3"/>
    <property type="match status" value="1"/>
</dbReference>
<dbReference type="Pfam" id="PF00875">
    <property type="entry name" value="DNA_photolyase"/>
    <property type="match status" value="1"/>
</dbReference>
<dbReference type="Gene3D" id="3.40.50.620">
    <property type="entry name" value="HUPs"/>
    <property type="match status" value="1"/>
</dbReference>
<reference evidence="16 17" key="1">
    <citation type="journal article" date="2016" name="Int. J. Syst. Evol. Microbiol.">
        <title>Paraphotobacterium marinum gen. nov., sp. nov., a member of the family Vibrionaceae, isolated from surface seawater.</title>
        <authorList>
            <person name="Huang Z."/>
            <person name="Dong C."/>
            <person name="Shao Z."/>
        </authorList>
    </citation>
    <scope>NUCLEOTIDE SEQUENCE [LARGE SCALE GENOMIC DNA]</scope>
    <source>
        <strain evidence="16 17">NSCS20N07D</strain>
    </source>
</reference>
<dbReference type="RefSeq" id="WP_089073997.1">
    <property type="nucleotide sequence ID" value="NZ_CBCSAM010000002.1"/>
</dbReference>
<dbReference type="Gene3D" id="1.25.40.80">
    <property type="match status" value="1"/>
</dbReference>
<feature type="site" description="Electron transfer via tryptophanyl radical" evidence="13">
    <location>
        <position position="300"/>
    </location>
</feature>
<evidence type="ECO:0000256" key="9">
    <source>
        <dbReference type="ARBA" id="ARBA00033999"/>
    </source>
</evidence>
<feature type="site" description="Electron transfer via tryptophanyl radical" evidence="13">
    <location>
        <position position="376"/>
    </location>
</feature>
<keyword evidence="17" id="KW-1185">Reference proteome</keyword>
<dbReference type="FunFam" id="1.10.579.10:FF:000003">
    <property type="entry name" value="Deoxyribodipyrimidine photo-lyase"/>
    <property type="match status" value="1"/>
</dbReference>
<evidence type="ECO:0000313" key="16">
    <source>
        <dbReference type="EMBL" id="ASK79089.1"/>
    </source>
</evidence>
<evidence type="ECO:0000256" key="10">
    <source>
        <dbReference type="ARBA" id="ARBA00059220"/>
    </source>
</evidence>
<keyword evidence="16" id="KW-0456">Lyase</keyword>
<evidence type="ECO:0000256" key="6">
    <source>
        <dbReference type="ARBA" id="ARBA00022827"/>
    </source>
</evidence>
<dbReference type="AlphaFoldDB" id="A0A220VFH0"/>
<sequence length="476" mass="56652">MIKNDIAIHWFRNDLRIHNNNSLLNLSQKYKIFPIFIFDETQPKEDSANYWWLIHSLDKLNQNLNGNLHVYHGKAADIIRKLIQKYNIKALGWNRCYDPSSIERDSFIKEEFKKFSLDYIRSENSHLLWEPWKVKPTKNKLYTVFTPFYKKGCVSDPINKAKLNQPLQLVYSDIHESESLFNISQFNLPIWTQKFKKYWKVGEESALSTFTDFVERKIDQYKDRRNDVDSEFISQLSPYIHFGEISIHQMWDNLNKLPCNNGVNHFKSELGWREFSYYLLYNFPDLKEHNIRSEFNAYPWKFNETFFDAWKWGQTGYPMVDAAMRSLYETGYLHNRCRMIVASFLTKNLNIHWKQGAEWFDLTLMDADLASNYASWQWAAGSGTDTMQYSRIFHPVIQGKKFDVNGSYVRQYLPEISRLPNEYIHCPWEAPQSILQNLGIQLGQDYPNPIVNFEQSTLEANKRFEIIQHLIKQNRS</sequence>